<feature type="active site" evidence="5">
    <location>
        <position position="356"/>
    </location>
</feature>
<dbReference type="EMBL" id="QEWP01000002">
    <property type="protein sequence ID" value="PWE00835.1"/>
    <property type="molecule type" value="Genomic_DNA"/>
</dbReference>
<dbReference type="PIRSF" id="PIRSF005700">
    <property type="entry name" value="PepC"/>
    <property type="match status" value="1"/>
</dbReference>
<feature type="chain" id="PRO_5015396969" description="Aminopeptidase" evidence="6">
    <location>
        <begin position="21"/>
        <end position="400"/>
    </location>
</feature>
<keyword evidence="1 4" id="KW-0645">Protease</keyword>
<name>A0A2U2BCN1_9BACT</name>
<dbReference type="InterPro" id="IPR038765">
    <property type="entry name" value="Papain-like_cys_pep_sf"/>
</dbReference>
<evidence type="ECO:0000313" key="7">
    <source>
        <dbReference type="EMBL" id="PWE00835.1"/>
    </source>
</evidence>
<evidence type="ECO:0000256" key="1">
    <source>
        <dbReference type="ARBA" id="ARBA00022670"/>
    </source>
</evidence>
<dbReference type="OrthoDB" id="9814054at2"/>
<dbReference type="AlphaFoldDB" id="A0A2U2BCN1"/>
<dbReference type="Pfam" id="PF03051">
    <property type="entry name" value="Peptidase_C1_2"/>
    <property type="match status" value="2"/>
</dbReference>
<dbReference type="PROSITE" id="PS00139">
    <property type="entry name" value="THIOL_PROTEASE_CYS"/>
    <property type="match status" value="1"/>
</dbReference>
<feature type="active site" evidence="5">
    <location>
        <position position="335"/>
    </location>
</feature>
<gene>
    <name evidence="7" type="ORF">DDZ16_04380</name>
</gene>
<proteinExistence type="inferred from homology"/>
<comment type="similarity">
    <text evidence="4">Belongs to the peptidase C1 family.</text>
</comment>
<dbReference type="GO" id="GO:0006508">
    <property type="term" value="P:proteolysis"/>
    <property type="evidence" value="ECO:0007669"/>
    <property type="project" value="UniProtKB-KW"/>
</dbReference>
<keyword evidence="4 7" id="KW-0031">Aminopeptidase</keyword>
<dbReference type="GO" id="GO:0070005">
    <property type="term" value="F:cysteine-type aminopeptidase activity"/>
    <property type="evidence" value="ECO:0007669"/>
    <property type="project" value="InterPro"/>
</dbReference>
<dbReference type="GO" id="GO:0005737">
    <property type="term" value="C:cytoplasm"/>
    <property type="evidence" value="ECO:0007669"/>
    <property type="project" value="TreeGrafter"/>
</dbReference>
<evidence type="ECO:0000313" key="8">
    <source>
        <dbReference type="Proteomes" id="UP000244956"/>
    </source>
</evidence>
<dbReference type="Proteomes" id="UP000244956">
    <property type="component" value="Unassembled WGS sequence"/>
</dbReference>
<keyword evidence="6" id="KW-0732">Signal</keyword>
<organism evidence="7 8">
    <name type="scientific">Marinilabilia rubra</name>
    <dbReference type="NCBI Taxonomy" id="2162893"/>
    <lineage>
        <taxon>Bacteria</taxon>
        <taxon>Pseudomonadati</taxon>
        <taxon>Bacteroidota</taxon>
        <taxon>Bacteroidia</taxon>
        <taxon>Marinilabiliales</taxon>
        <taxon>Marinilabiliaceae</taxon>
        <taxon>Marinilabilia</taxon>
    </lineage>
</organism>
<dbReference type="GO" id="GO:0043418">
    <property type="term" value="P:homocysteine catabolic process"/>
    <property type="evidence" value="ECO:0007669"/>
    <property type="project" value="TreeGrafter"/>
</dbReference>
<feature type="signal peptide" evidence="6">
    <location>
        <begin position="1"/>
        <end position="20"/>
    </location>
</feature>
<dbReference type="PANTHER" id="PTHR10363:SF2">
    <property type="entry name" value="BLEOMYCIN HYDROLASE"/>
    <property type="match status" value="1"/>
</dbReference>
<protein>
    <recommendedName>
        <fullName evidence="4">Aminopeptidase</fullName>
    </recommendedName>
</protein>
<keyword evidence="8" id="KW-1185">Reference proteome</keyword>
<dbReference type="Gene3D" id="3.90.70.10">
    <property type="entry name" value="Cysteine proteinases"/>
    <property type="match status" value="1"/>
</dbReference>
<evidence type="ECO:0000256" key="2">
    <source>
        <dbReference type="ARBA" id="ARBA00022801"/>
    </source>
</evidence>
<evidence type="ECO:0000256" key="3">
    <source>
        <dbReference type="ARBA" id="ARBA00022807"/>
    </source>
</evidence>
<evidence type="ECO:0000256" key="5">
    <source>
        <dbReference type="PIRSR" id="PIRSR005700-1"/>
    </source>
</evidence>
<dbReference type="InterPro" id="IPR004134">
    <property type="entry name" value="Peptidase_C1B"/>
</dbReference>
<dbReference type="SUPFAM" id="SSF54001">
    <property type="entry name" value="Cysteine proteinases"/>
    <property type="match status" value="1"/>
</dbReference>
<sequence length="400" mass="46342">MRRISLLFVLIFSIGLSVFAQDENKEEKEGYKFETIVDLATTSVKDQHRSGTCWSFSGVSFLESEMMRLGKDPVNFSEMFIVRHCYSDKAEKYVRLHGNLNFGAGGAFHDVLYVLKNYGAVPEEAYEGLNYGEEKHVHGEIDNVLKSYVDAVIENKNRKVSTAWHDGFEGILNAYLGDEPKKFEYEGKEYSPHEFADEVIGLNADDYIQVSSFTHHPFYETFIMEVPDNWLWGEVYNVKLEEMMEIINNSLKEGYTVGWATDVSEKGFSHRNGVAIAPEEDIEEMDDTERSRWEKMSEAERQQQLYSFNKPVKEKDITQELRQKGFDNYKTTDDHGMHIVGMVKDQDGTIYYKVKNSWNTDNKYDGYLYASENFVKYKTISVMINKEVVSRDLSDKMNIK</sequence>
<evidence type="ECO:0000256" key="6">
    <source>
        <dbReference type="SAM" id="SignalP"/>
    </source>
</evidence>
<dbReference type="RefSeq" id="WP_109263206.1">
    <property type="nucleotide sequence ID" value="NZ_QEWP01000002.1"/>
</dbReference>
<keyword evidence="2 4" id="KW-0378">Hydrolase</keyword>
<reference evidence="7 8" key="1">
    <citation type="submission" date="2018-05" db="EMBL/GenBank/DDBJ databases">
        <title>Marinilabilia rubrum sp. nov., isolated from saltern sediment.</title>
        <authorList>
            <person name="Zhang R."/>
        </authorList>
    </citation>
    <scope>NUCLEOTIDE SEQUENCE [LARGE SCALE GENOMIC DNA]</scope>
    <source>
        <strain evidence="7 8">WTE16</strain>
    </source>
</reference>
<evidence type="ECO:0000256" key="4">
    <source>
        <dbReference type="PIRNR" id="PIRNR005700"/>
    </source>
</evidence>
<accession>A0A2U2BCN1</accession>
<comment type="caution">
    <text evidence="7">The sequence shown here is derived from an EMBL/GenBank/DDBJ whole genome shotgun (WGS) entry which is preliminary data.</text>
</comment>
<keyword evidence="3 4" id="KW-0788">Thiol protease</keyword>
<dbReference type="PANTHER" id="PTHR10363">
    <property type="entry name" value="BLEOMYCIN HYDROLASE"/>
    <property type="match status" value="1"/>
</dbReference>
<dbReference type="GO" id="GO:0009636">
    <property type="term" value="P:response to toxic substance"/>
    <property type="evidence" value="ECO:0007669"/>
    <property type="project" value="TreeGrafter"/>
</dbReference>
<feature type="active site" evidence="5">
    <location>
        <position position="53"/>
    </location>
</feature>
<dbReference type="InterPro" id="IPR000169">
    <property type="entry name" value="Pept_cys_AS"/>
</dbReference>